<evidence type="ECO:0000259" key="13">
    <source>
        <dbReference type="PROSITE" id="PS50190"/>
    </source>
</evidence>
<keyword evidence="5" id="KW-0963">Cytoplasm</keyword>
<dbReference type="InterPro" id="IPR023394">
    <property type="entry name" value="Sec7_C_sf"/>
</dbReference>
<reference evidence="15" key="1">
    <citation type="submission" date="2025-08" db="UniProtKB">
        <authorList>
            <consortium name="RefSeq"/>
        </authorList>
    </citation>
    <scope>IDENTIFICATION</scope>
    <source>
        <tissue evidence="15">Total insect</tissue>
    </source>
</reference>
<dbReference type="InterPro" id="IPR032629">
    <property type="entry name" value="DCB_dom"/>
</dbReference>
<keyword evidence="4" id="KW-0813">Transport</keyword>
<feature type="compositionally biased region" description="Polar residues" evidence="12">
    <location>
        <begin position="383"/>
        <end position="393"/>
    </location>
</feature>
<accession>A0A6P8YT35</accession>
<dbReference type="Pfam" id="PF01369">
    <property type="entry name" value="Sec7"/>
    <property type="match status" value="1"/>
</dbReference>
<dbReference type="FunFam" id="1.25.10.10:FF:000143">
    <property type="entry name" value="ADP-ribosylation factor guanine nucleotide-exchange factor 2 (brefeldin A-inhibited)"/>
    <property type="match status" value="1"/>
</dbReference>
<dbReference type="CTD" id="34785"/>
<feature type="coiled-coil region" evidence="11">
    <location>
        <begin position="34"/>
        <end position="61"/>
    </location>
</feature>
<dbReference type="Gene3D" id="1.10.1000.11">
    <property type="entry name" value="Arf Nucleotide-binding Site Opener,domain 2"/>
    <property type="match status" value="1"/>
</dbReference>
<keyword evidence="9" id="KW-0333">Golgi apparatus</keyword>
<dbReference type="FunFam" id="1.10.220.20:FF:000002">
    <property type="entry name" value="Brefeldin A-inhibited guanine nucleotide-exchange protein 1"/>
    <property type="match status" value="1"/>
</dbReference>
<dbReference type="GO" id="GO:0016020">
    <property type="term" value="C:membrane"/>
    <property type="evidence" value="ECO:0007669"/>
    <property type="project" value="UniProtKB-SubCell"/>
</dbReference>
<keyword evidence="8" id="KW-0653">Protein transport</keyword>
<feature type="compositionally biased region" description="Polar residues" evidence="12">
    <location>
        <begin position="362"/>
        <end position="375"/>
    </location>
</feature>
<dbReference type="GO" id="GO:0005085">
    <property type="term" value="F:guanyl-nucleotide exchange factor activity"/>
    <property type="evidence" value="ECO:0007669"/>
    <property type="project" value="UniProtKB-KW"/>
</dbReference>
<dbReference type="SUPFAM" id="SSF48371">
    <property type="entry name" value="ARM repeat"/>
    <property type="match status" value="1"/>
</dbReference>
<dbReference type="Pfam" id="PF12783">
    <property type="entry name" value="Sec7-like_HUS"/>
    <property type="match status" value="1"/>
</dbReference>
<evidence type="ECO:0000256" key="9">
    <source>
        <dbReference type="ARBA" id="ARBA00023034"/>
    </source>
</evidence>
<feature type="region of interest" description="Disordered" evidence="12">
    <location>
        <begin position="657"/>
        <end position="690"/>
    </location>
</feature>
<sequence>MQRSSKTKEMFIVRALEKILSDKDIKRSYHSQLKRSCEVALEEIKNELKDADSEAGNSSSALPLPKEDAANNVSAEKYFLPFELACQSKSSRIVVTALDCLQKLIAYGHLTGNIPDSTTPGKQLIDRIVETICGCFSGPQTDEGVQLQIIKALLTVVTSQHVEVHEGTILLAVRTCYNIYLASKNLVNQTTARATLTQMLNVIFGRMESQAEVDEFEKLKETSDHADERPQAEGSSKVQEAEPTTQATPCSPMETTPASFPASECTVEKTDASTNGGTSTAVVNASTVLDDRPETIGESSPSQLSSDTAGGENRESASGVIEERTPGDGEGRETNQEMVIGILNAIVDSVVQGCESNGFPPGTSNGTPEDSTSSEPVEIPITPSDQEINNVDPTPSIPSGAASPMAIVPQSNSLPRVPSQDSVDASNESDAVTATPKFTHVRQKDAFLVFRSLCKLSMKPVPEQPDPKSHELRSKILSLHLLLSILQNAGPVFRANEMFITAIKQYLCVALSKNGVSSVPEVFELSLAIFLALLSKFKQHLKMQIEVFFKEIFLNILETSSSSFEHKWMVIQALTRICDDAQSVVDIYVNYDCDLSAANLFERLVNDLSKIAQGRQALELGATPNQEKSMRIRGLKCLVSILKCCVEWSKDLYVNPNSQTSLGERKDPEIEPTPSTQGGGNIKSIHGGSSNSINSATSSVSMNAINREILDTPEQFEVLKQQKEVWETGIQIFNRKPKKGVQYLQEQHLLGTTPSEVAEWLHSDERLDKTGLGDYLGDNDDFGKEVMYAYVDQMNFKDRDLVAALRFFLEGFRLPGEAQKIDRLMEKFASRYCECNPNNTLFASADTAYVLAYSVIMLTTDLHSPQVKSKMTKEQYIRLNQGISDSKDLPQEYLSQIYDEIAGHEIKMKGASSKPGKQVISSEKKRRFLWNMEMEVISSAAKNLMESVSHVQAPFTTAKHLEHVRPMFKMAWTPFLAAFSVGLQDCDDQEIAYLCLDGIRCAIRITCIFHMTLERDAYVQALARFTLLTANSPITEMKAKNIDTIKTLITVAHTDGNYLGSSWLDIVKCISQLELAQLVGTGVRPQFISSTKSYDHHHPDLLSKLNMLDPSVKESIGETSSQSVVVAVDRIFTGSTRLDGDAIVDFVKALCQVSLDELAHPQHPRMFSLQKIVEISYYNMGRIRLQWSRIWQVLGEHFNKVGCNPSEDIAFFAVDSLRQLSMKFIEKGEFANFRFQKDFLRPFEHIMKKNRLPSIRDMVVRCIAQMVNSQAHNIRSGWKNIFSVFHLAASDSDEAIVELAFLTTGKIINQLYAQHFPIMIDSFQDAVKCLSEFACNASFPDTSMEAIRLVRTCAIYVDEKPQLFCEHSMEDNMVPEDDRVWVRGWFPLLFELSCVVSRCKLDVRTRGLTVLFEIVKTHGDAFKPHWWKDLFQVLFRIFDNMKLPEQHTEPSAELAANLEKAEWMTTTCNHALYAIVDVFTQYFDTLGPLLLEDLYSQLHWCVQQDNEQLARSGTNCLENLVISNGLKFSVETWDKTCQCMVDIFTATIPNSLLTWKPLEAIGKESDMDIIMSSNEVSQFDGNVSVGKQPGILKRSNSSHSEISVTSTSTDETKPNKMTALNFENKLFSGLLIKCIVQLELIQTIDNIVFYPATSRKEDQENLALAQVLKNADLIHSETPLSSNVISEQTEELGMYCHLSSKHLFLLTDCLLQSHRFAKAFNSNHEQRNLLWKAGFKGSVKPNLLKQETQSLACVLRILFKMYADENRQEAWPLIQERLIEVCREALEYFLCLQSESHRDAWTCLLLLVLNRIFKMNDERFAAHASSYYPLLCEIMCFDLKPELRSVLRRFFLRIGPVFGITSSTEAINSSNGQINTTV</sequence>
<feature type="region of interest" description="Disordered" evidence="12">
    <location>
        <begin position="353"/>
        <end position="430"/>
    </location>
</feature>
<dbReference type="CDD" id="cd00171">
    <property type="entry name" value="Sec7"/>
    <property type="match status" value="1"/>
</dbReference>
<feature type="compositionally biased region" description="Polar residues" evidence="12">
    <location>
        <begin position="272"/>
        <end position="287"/>
    </location>
</feature>
<dbReference type="Gene3D" id="1.10.220.20">
    <property type="match status" value="1"/>
</dbReference>
<dbReference type="InterPro" id="IPR032691">
    <property type="entry name" value="Mon2/Sec7/BIG1-like_HUS"/>
</dbReference>
<feature type="compositionally biased region" description="Basic and acidic residues" evidence="12">
    <location>
        <begin position="321"/>
        <end position="333"/>
    </location>
</feature>
<evidence type="ECO:0000256" key="2">
    <source>
        <dbReference type="ARBA" id="ARBA00004556"/>
    </source>
</evidence>
<dbReference type="Pfam" id="PF09324">
    <property type="entry name" value="Sec7-like_HDS"/>
    <property type="match status" value="1"/>
</dbReference>
<dbReference type="GO" id="GO:0032012">
    <property type="term" value="P:regulation of ARF protein signal transduction"/>
    <property type="evidence" value="ECO:0007669"/>
    <property type="project" value="InterPro"/>
</dbReference>
<keyword evidence="14" id="KW-1185">Reference proteome</keyword>
<keyword evidence="7" id="KW-0344">Guanine-nucleotide releasing factor</keyword>
<evidence type="ECO:0000256" key="1">
    <source>
        <dbReference type="ARBA" id="ARBA00004370"/>
    </source>
</evidence>
<evidence type="ECO:0000256" key="7">
    <source>
        <dbReference type="ARBA" id="ARBA00022658"/>
    </source>
</evidence>
<dbReference type="OrthoDB" id="18431at2759"/>
<feature type="compositionally biased region" description="Polar residues" evidence="12">
    <location>
        <begin position="409"/>
        <end position="430"/>
    </location>
</feature>
<evidence type="ECO:0000256" key="11">
    <source>
        <dbReference type="SAM" id="Coils"/>
    </source>
</evidence>
<evidence type="ECO:0000313" key="15">
    <source>
        <dbReference type="RefSeq" id="XP_034243203.1"/>
    </source>
</evidence>
<evidence type="ECO:0000256" key="3">
    <source>
        <dbReference type="ARBA" id="ARBA00004601"/>
    </source>
</evidence>
<dbReference type="InterPro" id="IPR035999">
    <property type="entry name" value="Sec7_dom_sf"/>
</dbReference>
<dbReference type="InterPro" id="IPR015403">
    <property type="entry name" value="Mon2/Sec7/BIG1-like_HDS"/>
</dbReference>
<dbReference type="RefSeq" id="XP_034243203.1">
    <property type="nucleotide sequence ID" value="XM_034387312.1"/>
</dbReference>
<feature type="compositionally biased region" description="Polar residues" evidence="12">
    <location>
        <begin position="297"/>
        <end position="308"/>
    </location>
</feature>
<feature type="compositionally biased region" description="Basic and acidic residues" evidence="12">
    <location>
        <begin position="217"/>
        <end position="231"/>
    </location>
</feature>
<dbReference type="FunFam" id="1.10.1000.11:FF:000003">
    <property type="entry name" value="Brefeldin A-inhibited guanine nucleotide-exchange protein 1"/>
    <property type="match status" value="1"/>
</dbReference>
<evidence type="ECO:0000256" key="5">
    <source>
        <dbReference type="ARBA" id="ARBA00022490"/>
    </source>
</evidence>
<dbReference type="InParanoid" id="A0A6P8YT35"/>
<gene>
    <name evidence="15" type="primary">LOC117646385</name>
</gene>
<dbReference type="PANTHER" id="PTHR10663:SF375">
    <property type="entry name" value="LD29171P"/>
    <property type="match status" value="1"/>
</dbReference>
<keyword evidence="6" id="KW-0597">Phosphoprotein</keyword>
<evidence type="ECO:0000256" key="12">
    <source>
        <dbReference type="SAM" id="MobiDB-lite"/>
    </source>
</evidence>
<evidence type="ECO:0000256" key="8">
    <source>
        <dbReference type="ARBA" id="ARBA00022927"/>
    </source>
</evidence>
<evidence type="ECO:0000313" key="14">
    <source>
        <dbReference type="Proteomes" id="UP000515158"/>
    </source>
</evidence>
<dbReference type="InterPro" id="IPR046455">
    <property type="entry name" value="Sec7/BIG1-like_C"/>
</dbReference>
<dbReference type="PANTHER" id="PTHR10663">
    <property type="entry name" value="GUANYL-NUCLEOTIDE EXCHANGE FACTOR"/>
    <property type="match status" value="1"/>
</dbReference>
<evidence type="ECO:0000256" key="4">
    <source>
        <dbReference type="ARBA" id="ARBA00022448"/>
    </source>
</evidence>
<proteinExistence type="predicted"/>
<dbReference type="KEGG" id="tpal:117646385"/>
<dbReference type="SMART" id="SM00222">
    <property type="entry name" value="Sec7"/>
    <property type="match status" value="1"/>
</dbReference>
<dbReference type="SUPFAM" id="SSF48425">
    <property type="entry name" value="Sec7 domain"/>
    <property type="match status" value="1"/>
</dbReference>
<dbReference type="Pfam" id="PF20252">
    <property type="entry name" value="BIG2_C"/>
    <property type="match status" value="1"/>
</dbReference>
<dbReference type="GeneID" id="117646385"/>
<dbReference type="InterPro" id="IPR016024">
    <property type="entry name" value="ARM-type_fold"/>
</dbReference>
<evidence type="ECO:0000256" key="10">
    <source>
        <dbReference type="ARBA" id="ARBA00023136"/>
    </source>
</evidence>
<feature type="region of interest" description="Disordered" evidence="12">
    <location>
        <begin position="217"/>
        <end position="333"/>
    </location>
</feature>
<dbReference type="Pfam" id="PF16213">
    <property type="entry name" value="DCB"/>
    <property type="match status" value="1"/>
</dbReference>
<dbReference type="InterPro" id="IPR000904">
    <property type="entry name" value="Sec7_dom"/>
</dbReference>
<feature type="compositionally biased region" description="Polar residues" evidence="12">
    <location>
        <begin position="233"/>
        <end position="258"/>
    </location>
</feature>
<organism evidence="15">
    <name type="scientific">Thrips palmi</name>
    <name type="common">Melon thrips</name>
    <dbReference type="NCBI Taxonomy" id="161013"/>
    <lineage>
        <taxon>Eukaryota</taxon>
        <taxon>Metazoa</taxon>
        <taxon>Ecdysozoa</taxon>
        <taxon>Arthropoda</taxon>
        <taxon>Hexapoda</taxon>
        <taxon>Insecta</taxon>
        <taxon>Pterygota</taxon>
        <taxon>Neoptera</taxon>
        <taxon>Paraneoptera</taxon>
        <taxon>Thysanoptera</taxon>
        <taxon>Terebrantia</taxon>
        <taxon>Thripoidea</taxon>
        <taxon>Thripidae</taxon>
        <taxon>Thrips</taxon>
    </lineage>
</organism>
<dbReference type="FunCoup" id="A0A6P8YT35">
    <property type="interactions" value="2371"/>
</dbReference>
<dbReference type="PROSITE" id="PS50190">
    <property type="entry name" value="SEC7"/>
    <property type="match status" value="1"/>
</dbReference>
<comment type="subcellular location">
    <subcellularLocation>
        <location evidence="2">Cytoplasm</location>
        <location evidence="2">Perinuclear region</location>
    </subcellularLocation>
    <subcellularLocation>
        <location evidence="3">Golgi apparatus</location>
        <location evidence="3">trans-Golgi network</location>
    </subcellularLocation>
    <subcellularLocation>
        <location evidence="1">Membrane</location>
    </subcellularLocation>
</comment>
<feature type="domain" description="SEC7" evidence="13">
    <location>
        <begin position="715"/>
        <end position="904"/>
    </location>
</feature>
<name>A0A6P8YT35_THRPL</name>
<evidence type="ECO:0000256" key="6">
    <source>
        <dbReference type="ARBA" id="ARBA00022553"/>
    </source>
</evidence>
<dbReference type="Proteomes" id="UP000515158">
    <property type="component" value="Unplaced"/>
</dbReference>
<protein>
    <submittedName>
        <fullName evidence="15">Brefeldin A-inhibited guanine nucleotide-exchange protein 1 isoform X1</fullName>
    </submittedName>
</protein>
<dbReference type="GO" id="GO:0048471">
    <property type="term" value="C:perinuclear region of cytoplasm"/>
    <property type="evidence" value="ECO:0007669"/>
    <property type="project" value="UniProtKB-SubCell"/>
</dbReference>
<keyword evidence="10" id="KW-0472">Membrane</keyword>
<dbReference type="GO" id="GO:0005794">
    <property type="term" value="C:Golgi apparatus"/>
    <property type="evidence" value="ECO:0007669"/>
    <property type="project" value="UniProtKB-SubCell"/>
</dbReference>
<dbReference type="GO" id="GO:0015031">
    <property type="term" value="P:protein transport"/>
    <property type="evidence" value="ECO:0007669"/>
    <property type="project" value="UniProtKB-KW"/>
</dbReference>
<keyword evidence="11" id="KW-0175">Coiled coil</keyword>